<organism evidence="5">
    <name type="scientific">Haemonchus placei</name>
    <name type="common">Barber's pole worm</name>
    <dbReference type="NCBI Taxonomy" id="6290"/>
    <lineage>
        <taxon>Eukaryota</taxon>
        <taxon>Metazoa</taxon>
        <taxon>Ecdysozoa</taxon>
        <taxon>Nematoda</taxon>
        <taxon>Chromadorea</taxon>
        <taxon>Rhabditida</taxon>
        <taxon>Rhabditina</taxon>
        <taxon>Rhabditomorpha</taxon>
        <taxon>Strongyloidea</taxon>
        <taxon>Trichostrongylidae</taxon>
        <taxon>Haemonchus</taxon>
    </lineage>
</organism>
<gene>
    <name evidence="3" type="ORF">HPLM_LOCUS3180</name>
</gene>
<keyword evidence="2" id="KW-0732">Signal</keyword>
<evidence type="ECO:0000256" key="1">
    <source>
        <dbReference type="SAM" id="MobiDB-lite"/>
    </source>
</evidence>
<evidence type="ECO:0000313" key="3">
    <source>
        <dbReference type="EMBL" id="VDO20320.1"/>
    </source>
</evidence>
<name>A0A0N4W0S9_HAEPC</name>
<evidence type="ECO:0000256" key="2">
    <source>
        <dbReference type="SAM" id="SignalP"/>
    </source>
</evidence>
<reference evidence="5" key="1">
    <citation type="submission" date="2017-02" db="UniProtKB">
        <authorList>
            <consortium name="WormBaseParasite"/>
        </authorList>
    </citation>
    <scope>IDENTIFICATION</scope>
</reference>
<keyword evidence="4" id="KW-1185">Reference proteome</keyword>
<dbReference type="EMBL" id="UZAF01016102">
    <property type="protein sequence ID" value="VDO20320.1"/>
    <property type="molecule type" value="Genomic_DNA"/>
</dbReference>
<accession>A0A0N4W0S9</accession>
<reference evidence="3 4" key="2">
    <citation type="submission" date="2018-11" db="EMBL/GenBank/DDBJ databases">
        <authorList>
            <consortium name="Pathogen Informatics"/>
        </authorList>
    </citation>
    <scope>NUCLEOTIDE SEQUENCE [LARGE SCALE GENOMIC DNA]</scope>
    <source>
        <strain evidence="3 4">MHpl1</strain>
    </source>
</reference>
<dbReference type="Proteomes" id="UP000268014">
    <property type="component" value="Unassembled WGS sequence"/>
</dbReference>
<protein>
    <submittedName>
        <fullName evidence="5">DM5 domain-containing protein</fullName>
    </submittedName>
</protein>
<sequence>MKSLLCVRYFILLVFARFSQQLPNPGDYDIANSAKLYQAGARSSPTNSLVDYAGGGSGKPSSNQRPGEYQVKPMPSGVAPIGSQNAQSMKSNNIRPFVFPKGTYLPNLSERKDMIGSAQGGPKIAAVLMIPNHDPSGGIGSRMVGQPIEKGTLAQLTSGGGSIDSSDDDSIAPIYIIEFKDSTNSVASPQAPFRIRKGTPAREN</sequence>
<dbReference type="AlphaFoldDB" id="A0A0N4W0S9"/>
<evidence type="ECO:0000313" key="4">
    <source>
        <dbReference type="Proteomes" id="UP000268014"/>
    </source>
</evidence>
<feature type="signal peptide" evidence="2">
    <location>
        <begin position="1"/>
        <end position="21"/>
    </location>
</feature>
<feature type="chain" id="PRO_5043123319" evidence="2">
    <location>
        <begin position="22"/>
        <end position="204"/>
    </location>
</feature>
<evidence type="ECO:0000313" key="5">
    <source>
        <dbReference type="WBParaSite" id="HPLM_0000318801-mRNA-1"/>
    </source>
</evidence>
<proteinExistence type="predicted"/>
<dbReference type="WBParaSite" id="HPLM_0000318801-mRNA-1">
    <property type="protein sequence ID" value="HPLM_0000318801-mRNA-1"/>
    <property type="gene ID" value="HPLM_0000318801"/>
</dbReference>
<feature type="region of interest" description="Disordered" evidence="1">
    <location>
        <begin position="48"/>
        <end position="86"/>
    </location>
</feature>